<dbReference type="PANTHER" id="PTHR43563">
    <property type="entry name" value="AMINE OXIDASE"/>
    <property type="match status" value="1"/>
</dbReference>
<comment type="similarity">
    <text evidence="1">Belongs to the flavin monoamine oxidase family.</text>
</comment>
<dbReference type="EMBL" id="CAINUL010000005">
    <property type="protein sequence ID" value="CAD0109578.1"/>
    <property type="molecule type" value="Genomic_DNA"/>
</dbReference>
<evidence type="ECO:0000256" key="1">
    <source>
        <dbReference type="ARBA" id="ARBA00005995"/>
    </source>
</evidence>
<dbReference type="AlphaFoldDB" id="A0A9N8KF13"/>
<feature type="domain" description="Amine oxidase" evidence="4">
    <location>
        <begin position="44"/>
        <end position="99"/>
    </location>
</feature>
<dbReference type="Gene3D" id="3.50.50.60">
    <property type="entry name" value="FAD/NAD(P)-binding domain"/>
    <property type="match status" value="1"/>
</dbReference>
<dbReference type="Pfam" id="PF01593">
    <property type="entry name" value="Amino_oxidase"/>
    <property type="match status" value="1"/>
</dbReference>
<comment type="catalytic activity">
    <reaction evidence="3">
        <text>a secondary aliphatic amine + O2 + H2O = a primary amine + an aldehyde + H2O2</text>
        <dbReference type="Rhea" id="RHEA:26414"/>
        <dbReference type="ChEBI" id="CHEBI:15377"/>
        <dbReference type="ChEBI" id="CHEBI:15379"/>
        <dbReference type="ChEBI" id="CHEBI:16240"/>
        <dbReference type="ChEBI" id="CHEBI:17478"/>
        <dbReference type="ChEBI" id="CHEBI:58855"/>
        <dbReference type="ChEBI" id="CHEBI:65296"/>
        <dbReference type="EC" id="1.4.3.4"/>
    </reaction>
</comment>
<dbReference type="OrthoDB" id="5046242at2759"/>
<dbReference type="Proteomes" id="UP000745764">
    <property type="component" value="Unassembled WGS sequence"/>
</dbReference>
<proteinExistence type="inferred from homology"/>
<dbReference type="EC" id="1.4.3.4" evidence="2"/>
<evidence type="ECO:0000259" key="4">
    <source>
        <dbReference type="Pfam" id="PF01593"/>
    </source>
</evidence>
<gene>
    <name evidence="5" type="ORF">AWRI4620_LOCUS3833</name>
</gene>
<name>A0A9N8KF13_9PEZI</name>
<reference evidence="5" key="1">
    <citation type="submission" date="2020-06" db="EMBL/GenBank/DDBJ databases">
        <authorList>
            <person name="Onetto C."/>
        </authorList>
    </citation>
    <scope>NUCLEOTIDE SEQUENCE</scope>
</reference>
<dbReference type="GO" id="GO:0097621">
    <property type="term" value="F:monoamine oxidase activity"/>
    <property type="evidence" value="ECO:0007669"/>
    <property type="project" value="UniProtKB-EC"/>
</dbReference>
<dbReference type="PANTHER" id="PTHR43563:SF1">
    <property type="entry name" value="AMINE OXIDASE [FLAVIN-CONTAINING] B"/>
    <property type="match status" value="1"/>
</dbReference>
<keyword evidence="6" id="KW-1185">Reference proteome</keyword>
<organism evidence="5 6">
    <name type="scientific">Aureobasidium uvarum</name>
    <dbReference type="NCBI Taxonomy" id="2773716"/>
    <lineage>
        <taxon>Eukaryota</taxon>
        <taxon>Fungi</taxon>
        <taxon>Dikarya</taxon>
        <taxon>Ascomycota</taxon>
        <taxon>Pezizomycotina</taxon>
        <taxon>Dothideomycetes</taxon>
        <taxon>Dothideomycetidae</taxon>
        <taxon>Dothideales</taxon>
        <taxon>Saccotheciaceae</taxon>
        <taxon>Aureobasidium</taxon>
    </lineage>
</organism>
<evidence type="ECO:0000313" key="6">
    <source>
        <dbReference type="Proteomes" id="UP000745764"/>
    </source>
</evidence>
<protein>
    <recommendedName>
        <fullName evidence="2">monoamine oxidase</fullName>
        <ecNumber evidence="2">1.4.3.4</ecNumber>
    </recommendedName>
</protein>
<dbReference type="InterPro" id="IPR036188">
    <property type="entry name" value="FAD/NAD-bd_sf"/>
</dbReference>
<sequence length="104" mass="11493">MPRTKEGHQYDNTGVHKGLKTDAVVSSTLNTKNSYDVIVIGSGFCGLVAARNLALDRNLRVLLLEARDRIGGRTWTAKAWGEEFEMGGTYVHWYPVPCLLKVTG</sequence>
<dbReference type="InterPro" id="IPR002937">
    <property type="entry name" value="Amino_oxidase"/>
</dbReference>
<dbReference type="InterPro" id="IPR050703">
    <property type="entry name" value="Flavin_MAO"/>
</dbReference>
<evidence type="ECO:0000256" key="2">
    <source>
        <dbReference type="ARBA" id="ARBA00012804"/>
    </source>
</evidence>
<accession>A0A9N8KF13</accession>
<comment type="caution">
    <text evidence="5">The sequence shown here is derived from an EMBL/GenBank/DDBJ whole genome shotgun (WGS) entry which is preliminary data.</text>
</comment>
<evidence type="ECO:0000256" key="3">
    <source>
        <dbReference type="ARBA" id="ARBA00048448"/>
    </source>
</evidence>
<evidence type="ECO:0000313" key="5">
    <source>
        <dbReference type="EMBL" id="CAD0109578.1"/>
    </source>
</evidence>
<dbReference type="SUPFAM" id="SSF51905">
    <property type="entry name" value="FAD/NAD(P)-binding domain"/>
    <property type="match status" value="1"/>
</dbReference>